<dbReference type="PANTHER" id="PTHR38020">
    <property type="entry name" value="UROPORPHYRINOGEN-III SYNTHASE"/>
    <property type="match status" value="1"/>
</dbReference>
<keyword evidence="5" id="KW-0472">Membrane</keyword>
<evidence type="ECO:0000256" key="1">
    <source>
        <dbReference type="ARBA" id="ARBA00004370"/>
    </source>
</evidence>
<keyword evidence="4" id="KW-0443">Lipid metabolism</keyword>
<dbReference type="SUPFAM" id="SSF69618">
    <property type="entry name" value="HemD-like"/>
    <property type="match status" value="1"/>
</dbReference>
<comment type="subcellular location">
    <subcellularLocation>
        <location evidence="1">Membrane</location>
    </subcellularLocation>
</comment>
<dbReference type="EMBL" id="JAIVGD010000001">
    <property type="protein sequence ID" value="KAH0784797.1"/>
    <property type="molecule type" value="Genomic_DNA"/>
</dbReference>
<name>A0ABQ7WVL5_SOLTU</name>
<evidence type="ECO:0000313" key="9">
    <source>
        <dbReference type="Proteomes" id="UP000826656"/>
    </source>
</evidence>
<evidence type="ECO:0000256" key="6">
    <source>
        <dbReference type="ARBA" id="ARBA00023315"/>
    </source>
</evidence>
<dbReference type="InterPro" id="IPR002123">
    <property type="entry name" value="Plipid/glycerol_acylTrfase"/>
</dbReference>
<evidence type="ECO:0000313" key="8">
    <source>
        <dbReference type="EMBL" id="KAH0784797.1"/>
    </source>
</evidence>
<comment type="similarity">
    <text evidence="2">Belongs to the taffazin family.</text>
</comment>
<evidence type="ECO:0000256" key="3">
    <source>
        <dbReference type="ARBA" id="ARBA00022679"/>
    </source>
</evidence>
<keyword evidence="9" id="KW-1185">Reference proteome</keyword>
<dbReference type="PANTHER" id="PTHR38020:SF1">
    <property type="entry name" value="UROPORPHYRINOGEN-III SYNTHASE"/>
    <property type="match status" value="1"/>
</dbReference>
<dbReference type="CDD" id="cd07989">
    <property type="entry name" value="LPLAT_AGPAT-like"/>
    <property type="match status" value="1"/>
</dbReference>
<dbReference type="InterPro" id="IPR000872">
    <property type="entry name" value="Tafazzin"/>
</dbReference>
<keyword evidence="6" id="KW-0012">Acyltransferase</keyword>
<dbReference type="Pfam" id="PF02602">
    <property type="entry name" value="HEM4"/>
    <property type="match status" value="1"/>
</dbReference>
<protein>
    <recommendedName>
        <fullName evidence="7">Phospholipid/glycerol acyltransferase domain-containing protein</fullName>
    </recommendedName>
</protein>
<dbReference type="SUPFAM" id="SSF69593">
    <property type="entry name" value="Glycerol-3-phosphate (1)-acyltransferase"/>
    <property type="match status" value="1"/>
</dbReference>
<evidence type="ECO:0000259" key="7">
    <source>
        <dbReference type="SMART" id="SM00563"/>
    </source>
</evidence>
<evidence type="ECO:0000256" key="5">
    <source>
        <dbReference type="ARBA" id="ARBA00023136"/>
    </source>
</evidence>
<dbReference type="SMART" id="SM00563">
    <property type="entry name" value="PlsC"/>
    <property type="match status" value="1"/>
</dbReference>
<dbReference type="CDD" id="cd06578">
    <property type="entry name" value="HemD"/>
    <property type="match status" value="1"/>
</dbReference>
<dbReference type="Proteomes" id="UP000826656">
    <property type="component" value="Unassembled WGS sequence"/>
</dbReference>
<accession>A0ABQ7WVL5</accession>
<proteinExistence type="inferred from homology"/>
<organism evidence="8 9">
    <name type="scientific">Solanum tuberosum</name>
    <name type="common">Potato</name>
    <dbReference type="NCBI Taxonomy" id="4113"/>
    <lineage>
        <taxon>Eukaryota</taxon>
        <taxon>Viridiplantae</taxon>
        <taxon>Streptophyta</taxon>
        <taxon>Embryophyta</taxon>
        <taxon>Tracheophyta</taxon>
        <taxon>Spermatophyta</taxon>
        <taxon>Magnoliopsida</taxon>
        <taxon>eudicotyledons</taxon>
        <taxon>Gunneridae</taxon>
        <taxon>Pentapetalae</taxon>
        <taxon>asterids</taxon>
        <taxon>lamiids</taxon>
        <taxon>Solanales</taxon>
        <taxon>Solanaceae</taxon>
        <taxon>Solanoideae</taxon>
        <taxon>Solaneae</taxon>
        <taxon>Solanum</taxon>
    </lineage>
</organism>
<dbReference type="Pfam" id="PF01553">
    <property type="entry name" value="Acyltransferase"/>
    <property type="match status" value="1"/>
</dbReference>
<reference evidence="8 9" key="1">
    <citation type="journal article" date="2021" name="bioRxiv">
        <title>Chromosome-scale and haplotype-resolved genome assembly of a tetraploid potato cultivar.</title>
        <authorList>
            <person name="Sun H."/>
            <person name="Jiao W.-B."/>
            <person name="Krause K."/>
            <person name="Campoy J.A."/>
            <person name="Goel M."/>
            <person name="Folz-Donahue K."/>
            <person name="Kukat C."/>
            <person name="Huettel B."/>
            <person name="Schneeberger K."/>
        </authorList>
    </citation>
    <scope>NUCLEOTIDE SEQUENCE [LARGE SCALE GENOMIC DNA]</scope>
    <source>
        <strain evidence="8">SolTubOtavaFocal</strain>
        <tissue evidence="8">Leaves</tissue>
    </source>
</reference>
<dbReference type="InterPro" id="IPR036108">
    <property type="entry name" value="4pyrrol_syn_uPrphyn_synt_sf"/>
</dbReference>
<evidence type="ECO:0000256" key="2">
    <source>
        <dbReference type="ARBA" id="ARBA00010524"/>
    </source>
</evidence>
<feature type="domain" description="Phospholipid/glycerol acyltransferase" evidence="7">
    <location>
        <begin position="62"/>
        <end position="186"/>
    </location>
</feature>
<gene>
    <name evidence="8" type="ORF">KY290_004395</name>
</gene>
<dbReference type="InterPro" id="IPR003754">
    <property type="entry name" value="4pyrrol_synth_uPrphyn_synth"/>
</dbReference>
<evidence type="ECO:0000256" key="4">
    <source>
        <dbReference type="ARBA" id="ARBA00023098"/>
    </source>
</evidence>
<dbReference type="PRINTS" id="PR00979">
    <property type="entry name" value="TAFAZZIN"/>
</dbReference>
<sequence length="592" mass="65229">MGGRTMEWAARANHLGGLPRKVVITAIGTFAKVVANLLNTTTVHNGDTLIRLVRSRPAGVPLLTVSNHMSTLDDPVMWAFKGFPICDAKLARWVLAAEDICFKNTVLSYFFRIGKCIPITRGGGIYQEHMNEALDRLTNGAWLHTFPEGKVCQEDAPIRRLKWGTASLIARAPVTPIVLPIIHHGFEKVMPENYAFGRRPPVPLWNQEIKIVVGEPMEFNLPELREMALSQSRDSSFSSGQWPRNILGGLDEAAQKCLYMTISDQIRTTLENLRNFSKSYAKHPPLFPSPVPSPENSRRNCVIAFTTPQNYAPRLSELIHLKGWTPLWCPTVIVESTEQTISSIHHYLNPQAGIDEPNSFLEEFSALAFTSRTGITAFSQALSINPTPPLTPNGEILTIAALGNDAELLDREFIRKMCENPERIRVLVPSIATPSGLVEALGLGQGRKVLCPVPLVIGLNEPPVVPKFLEDLSKRGWIPVRLDAYETRWAGAKCAVDVVTKSEEECGFDAIVFTSTGEVEGLLKSLEEFGLDWSMVRRRCPRMVVAAHGPVTAAGAESLGVGIDVVSSNFGSFNGVVDALAHKWKSLENQES</sequence>
<keyword evidence="3" id="KW-0808">Transferase</keyword>
<dbReference type="Gene3D" id="3.40.50.10090">
    <property type="match status" value="1"/>
</dbReference>
<comment type="caution">
    <text evidence="8">The sequence shown here is derived from an EMBL/GenBank/DDBJ whole genome shotgun (WGS) entry which is preliminary data.</text>
</comment>